<dbReference type="GO" id="GO:0000155">
    <property type="term" value="F:phosphorelay sensor kinase activity"/>
    <property type="evidence" value="ECO:0007669"/>
    <property type="project" value="InterPro"/>
</dbReference>
<evidence type="ECO:0000256" key="1">
    <source>
        <dbReference type="ARBA" id="ARBA00000085"/>
    </source>
</evidence>
<dbReference type="EMBL" id="JACXAA010000001">
    <property type="protein sequence ID" value="MBD2751392.1"/>
    <property type="molecule type" value="Genomic_DNA"/>
</dbReference>
<reference evidence="9" key="1">
    <citation type="submission" date="2020-09" db="EMBL/GenBank/DDBJ databases">
        <authorList>
            <person name="Kim M.K."/>
        </authorList>
    </citation>
    <scope>NUCLEOTIDE SEQUENCE</scope>
    <source>
        <strain evidence="9">BT704</strain>
    </source>
</reference>
<comment type="caution">
    <text evidence="9">The sequence shown here is derived from an EMBL/GenBank/DDBJ whole genome shotgun (WGS) entry which is preliminary data.</text>
</comment>
<accession>A0A927AX88</accession>
<comment type="catalytic activity">
    <reaction evidence="1">
        <text>ATP + protein L-histidine = ADP + protein N-phospho-L-histidine.</text>
        <dbReference type="EC" id="2.7.13.3"/>
    </reaction>
</comment>
<dbReference type="InterPro" id="IPR019734">
    <property type="entry name" value="TPR_rpt"/>
</dbReference>
<dbReference type="EC" id="2.7.13.3" evidence="2"/>
<evidence type="ECO:0000256" key="3">
    <source>
        <dbReference type="ARBA" id="ARBA00022553"/>
    </source>
</evidence>
<keyword evidence="6" id="KW-0902">Two-component regulatory system</keyword>
<feature type="transmembrane region" description="Helical" evidence="7">
    <location>
        <begin position="416"/>
        <end position="436"/>
    </location>
</feature>
<evidence type="ECO:0000256" key="6">
    <source>
        <dbReference type="ARBA" id="ARBA00023012"/>
    </source>
</evidence>
<dbReference type="SMART" id="SM00387">
    <property type="entry name" value="HATPase_c"/>
    <property type="match status" value="1"/>
</dbReference>
<evidence type="ECO:0000313" key="9">
    <source>
        <dbReference type="EMBL" id="MBD2751392.1"/>
    </source>
</evidence>
<dbReference type="InterPro" id="IPR036890">
    <property type="entry name" value="HATPase_C_sf"/>
</dbReference>
<proteinExistence type="predicted"/>
<protein>
    <recommendedName>
        <fullName evidence="2">histidine kinase</fullName>
        <ecNumber evidence="2">2.7.13.3</ecNumber>
    </recommendedName>
</protein>
<keyword evidence="3" id="KW-0597">Phosphoprotein</keyword>
<dbReference type="PANTHER" id="PTHR43711">
    <property type="entry name" value="TWO-COMPONENT HISTIDINE KINASE"/>
    <property type="match status" value="1"/>
</dbReference>
<dbReference type="InterPro" id="IPR004358">
    <property type="entry name" value="Sig_transdc_His_kin-like_C"/>
</dbReference>
<evidence type="ECO:0000313" key="10">
    <source>
        <dbReference type="Proteomes" id="UP000653797"/>
    </source>
</evidence>
<sequence length="690" mass="78383">MPTKSVRLFILTCIWVICFSGSTAIAQSAEFRRLRRELNQCHTDSGRAKLYNDLGQFYTSVKTDSAIYFLRKAIDLAATLPDKRLLVMAYYNLGAANEPSGNYIQGLSALRQAERMHRSGSVDSIKTNIQVRIVRALRGLGDYQDALKLALTLKQFYEKYPLRQNKLTGTLLTELSIIYERLGRTDSTLVYLLKAEKLAQRRRSEKELAAALSNLSHYYTATKDFVRAEQYQKQALSLHLKIGYLLGVCVGFMQLAQIKQTQHANAQAIINYRKALLVLQRIDCQEYLGNCYMGLAQCYLAIRDYSRASVYSTRSTLIFQAIRSSYYLQQALETQAAIFEQSGEYKQALRFARKAQVLKDSLIGLEKVNAISQLQASYNLKHKQTEIATLNKNIALEKQTKHTIQLKLALAQYQRIFFLVISLLLMVLSGSIYLSLRRQKKIHRLLSHQTDKISLQARQLAEINATKDKIFTLISHDLRSPTARLKQDLYRLQTTSQLNPSLLEPLRQLENQVNQILDLLTNLLDWSHSQLKGFQLNREPIQLMDLVTNSLNHSAGHLQYKEITVLNQLSYGTTVLADKHQLNSVIRNVLSNATKFTPKGGYIRLYTKERSNYLELRIEDTGIGMSANQIDRVLTTPEIRTGTVGESSTGLGLRLCQELLTNQSGSIHIQSWPEKGTTVSIRLPKTLTSN</sequence>
<dbReference type="InterPro" id="IPR003661">
    <property type="entry name" value="HisK_dim/P_dom"/>
</dbReference>
<keyword evidence="7" id="KW-1133">Transmembrane helix</keyword>
<dbReference type="SMART" id="SM00028">
    <property type="entry name" value="TPR"/>
    <property type="match status" value="6"/>
</dbReference>
<dbReference type="PRINTS" id="PR00344">
    <property type="entry name" value="BCTRLSENSOR"/>
</dbReference>
<keyword evidence="4" id="KW-0808">Transferase</keyword>
<keyword evidence="10" id="KW-1185">Reference proteome</keyword>
<evidence type="ECO:0000256" key="4">
    <source>
        <dbReference type="ARBA" id="ARBA00022679"/>
    </source>
</evidence>
<evidence type="ECO:0000256" key="7">
    <source>
        <dbReference type="SAM" id="Phobius"/>
    </source>
</evidence>
<evidence type="ECO:0000259" key="8">
    <source>
        <dbReference type="PROSITE" id="PS50109"/>
    </source>
</evidence>
<dbReference type="Proteomes" id="UP000653797">
    <property type="component" value="Unassembled WGS sequence"/>
</dbReference>
<dbReference type="InterPro" id="IPR005467">
    <property type="entry name" value="His_kinase_dom"/>
</dbReference>
<dbReference type="Pfam" id="PF02518">
    <property type="entry name" value="HATPase_c"/>
    <property type="match status" value="1"/>
</dbReference>
<organism evidence="9 10">
    <name type="scientific">Spirosoma validum</name>
    <dbReference type="NCBI Taxonomy" id="2771355"/>
    <lineage>
        <taxon>Bacteria</taxon>
        <taxon>Pseudomonadati</taxon>
        <taxon>Bacteroidota</taxon>
        <taxon>Cytophagia</taxon>
        <taxon>Cytophagales</taxon>
        <taxon>Cytophagaceae</taxon>
        <taxon>Spirosoma</taxon>
    </lineage>
</organism>
<dbReference type="PROSITE" id="PS50109">
    <property type="entry name" value="HIS_KIN"/>
    <property type="match status" value="1"/>
</dbReference>
<dbReference type="Gene3D" id="3.30.565.10">
    <property type="entry name" value="Histidine kinase-like ATPase, C-terminal domain"/>
    <property type="match status" value="1"/>
</dbReference>
<dbReference type="SUPFAM" id="SSF48452">
    <property type="entry name" value="TPR-like"/>
    <property type="match status" value="2"/>
</dbReference>
<name>A0A927AX88_9BACT</name>
<dbReference type="SUPFAM" id="SSF47384">
    <property type="entry name" value="Homodimeric domain of signal transducing histidine kinase"/>
    <property type="match status" value="1"/>
</dbReference>
<dbReference type="CDD" id="cd00082">
    <property type="entry name" value="HisKA"/>
    <property type="match status" value="1"/>
</dbReference>
<keyword evidence="5 9" id="KW-0418">Kinase</keyword>
<feature type="domain" description="Histidine kinase" evidence="8">
    <location>
        <begin position="473"/>
        <end position="687"/>
    </location>
</feature>
<keyword evidence="7" id="KW-0812">Transmembrane</keyword>
<dbReference type="Gene3D" id="1.10.287.130">
    <property type="match status" value="1"/>
</dbReference>
<dbReference type="SUPFAM" id="SSF55874">
    <property type="entry name" value="ATPase domain of HSP90 chaperone/DNA topoisomerase II/histidine kinase"/>
    <property type="match status" value="1"/>
</dbReference>
<dbReference type="RefSeq" id="WP_191037039.1">
    <property type="nucleotide sequence ID" value="NZ_JACXAA010000001.1"/>
</dbReference>
<dbReference type="InterPro" id="IPR050736">
    <property type="entry name" value="Sensor_HK_Regulatory"/>
</dbReference>
<dbReference type="Gene3D" id="1.25.40.10">
    <property type="entry name" value="Tetratricopeptide repeat domain"/>
    <property type="match status" value="2"/>
</dbReference>
<dbReference type="InterPro" id="IPR003594">
    <property type="entry name" value="HATPase_dom"/>
</dbReference>
<keyword evidence="7" id="KW-0472">Membrane</keyword>
<gene>
    <name evidence="9" type="ORF">IC230_00700</name>
</gene>
<evidence type="ECO:0000256" key="2">
    <source>
        <dbReference type="ARBA" id="ARBA00012438"/>
    </source>
</evidence>
<evidence type="ECO:0000256" key="5">
    <source>
        <dbReference type="ARBA" id="ARBA00022777"/>
    </source>
</evidence>
<dbReference type="InterPro" id="IPR011990">
    <property type="entry name" value="TPR-like_helical_dom_sf"/>
</dbReference>
<dbReference type="AlphaFoldDB" id="A0A927AX88"/>
<dbReference type="PANTHER" id="PTHR43711:SF26">
    <property type="entry name" value="SENSOR HISTIDINE KINASE RCSC"/>
    <property type="match status" value="1"/>
</dbReference>
<dbReference type="InterPro" id="IPR036097">
    <property type="entry name" value="HisK_dim/P_sf"/>
</dbReference>